<proteinExistence type="predicted"/>
<evidence type="ECO:0000313" key="1">
    <source>
        <dbReference type="EMBL" id="GAV88293.1"/>
    </source>
</evidence>
<dbReference type="OrthoDB" id="1743486at2759"/>
<accession>A0A1Q3D7J8</accession>
<keyword evidence="2" id="KW-1185">Reference proteome</keyword>
<dbReference type="Proteomes" id="UP000187406">
    <property type="component" value="Unassembled WGS sequence"/>
</dbReference>
<reference evidence="2" key="1">
    <citation type="submission" date="2016-04" db="EMBL/GenBank/DDBJ databases">
        <title>Cephalotus genome sequencing.</title>
        <authorList>
            <person name="Fukushima K."/>
            <person name="Hasebe M."/>
            <person name="Fang X."/>
        </authorList>
    </citation>
    <scope>NUCLEOTIDE SEQUENCE [LARGE SCALE GENOMIC DNA]</scope>
    <source>
        <strain evidence="2">cv. St1</strain>
    </source>
</reference>
<evidence type="ECO:0000313" key="2">
    <source>
        <dbReference type="Proteomes" id="UP000187406"/>
    </source>
</evidence>
<sequence length="99" mass="12064">MEAWRHTFLFQNSENRHSWFFCFDKTFNTYQTIPFWFIDWWLYYGPPEDILPPTICHAPNQKEDARVRHVTCHQYIPLISSSKNTVNLKIQYIVMYATK</sequence>
<dbReference type="AlphaFoldDB" id="A0A1Q3D7J8"/>
<comment type="caution">
    <text evidence="1">The sequence shown here is derived from an EMBL/GenBank/DDBJ whole genome shotgun (WGS) entry which is preliminary data.</text>
</comment>
<name>A0A1Q3D7J8_CEPFO</name>
<gene>
    <name evidence="1" type="ORF">CFOL_v3_31716</name>
</gene>
<dbReference type="EMBL" id="BDDD01004766">
    <property type="protein sequence ID" value="GAV88293.1"/>
    <property type="molecule type" value="Genomic_DNA"/>
</dbReference>
<dbReference type="InParanoid" id="A0A1Q3D7J8"/>
<organism evidence="1 2">
    <name type="scientific">Cephalotus follicularis</name>
    <name type="common">Albany pitcher plant</name>
    <dbReference type="NCBI Taxonomy" id="3775"/>
    <lineage>
        <taxon>Eukaryota</taxon>
        <taxon>Viridiplantae</taxon>
        <taxon>Streptophyta</taxon>
        <taxon>Embryophyta</taxon>
        <taxon>Tracheophyta</taxon>
        <taxon>Spermatophyta</taxon>
        <taxon>Magnoliopsida</taxon>
        <taxon>eudicotyledons</taxon>
        <taxon>Gunneridae</taxon>
        <taxon>Pentapetalae</taxon>
        <taxon>rosids</taxon>
        <taxon>fabids</taxon>
        <taxon>Oxalidales</taxon>
        <taxon>Cephalotaceae</taxon>
        <taxon>Cephalotus</taxon>
    </lineage>
</organism>
<protein>
    <submittedName>
        <fullName evidence="1">Uncharacterized protein</fullName>
    </submittedName>
</protein>